<evidence type="ECO:0000313" key="2">
    <source>
        <dbReference type="EMBL" id="KEO51307.1"/>
    </source>
</evidence>
<dbReference type="OrthoDB" id="7865381at2"/>
<dbReference type="Proteomes" id="UP000027432">
    <property type="component" value="Unassembled WGS sequence"/>
</dbReference>
<keyword evidence="3" id="KW-1185">Reference proteome</keyword>
<keyword evidence="1" id="KW-0812">Transmembrane</keyword>
<feature type="transmembrane region" description="Helical" evidence="1">
    <location>
        <begin position="15"/>
        <end position="32"/>
    </location>
</feature>
<protein>
    <submittedName>
        <fullName evidence="2">Uncharacterized protein</fullName>
    </submittedName>
</protein>
<reference evidence="2 3" key="1">
    <citation type="submission" date="2013-07" db="EMBL/GenBank/DDBJ databases">
        <title>Thioclava pacifica DSM 10166 Genome Sequencing.</title>
        <authorList>
            <person name="Lai Q."/>
            <person name="Shao Z."/>
        </authorList>
    </citation>
    <scope>NUCLEOTIDE SEQUENCE [LARGE SCALE GENOMIC DNA]</scope>
    <source>
        <strain evidence="2 3">DSM 10166</strain>
    </source>
</reference>
<feature type="transmembrane region" description="Helical" evidence="1">
    <location>
        <begin position="38"/>
        <end position="56"/>
    </location>
</feature>
<evidence type="ECO:0000313" key="3">
    <source>
        <dbReference type="Proteomes" id="UP000027432"/>
    </source>
</evidence>
<gene>
    <name evidence="2" type="ORF">TP2_13000</name>
</gene>
<sequence length="137" mass="15362">MDDIPFEYRKQARRAGGYLALGLGMGLLYFAAQIGAQNWIHALIWTFLLLTLWRLARNRSGALRITQARMEVFRNGRQLGSFPLAQIAAAQIRKRRFGGMECLLFLSDGRHAYLPPEAIPSAERLSAELSARGVEVS</sequence>
<evidence type="ECO:0000256" key="1">
    <source>
        <dbReference type="SAM" id="Phobius"/>
    </source>
</evidence>
<name>A0A074JPK7_9RHOB</name>
<dbReference type="AlphaFoldDB" id="A0A074JPK7"/>
<proteinExistence type="predicted"/>
<organism evidence="2 3">
    <name type="scientific">Thioclava pacifica DSM 10166</name>
    <dbReference type="NCBI Taxonomy" id="1353537"/>
    <lineage>
        <taxon>Bacteria</taxon>
        <taxon>Pseudomonadati</taxon>
        <taxon>Pseudomonadota</taxon>
        <taxon>Alphaproteobacteria</taxon>
        <taxon>Rhodobacterales</taxon>
        <taxon>Paracoccaceae</taxon>
        <taxon>Thioclava</taxon>
    </lineage>
</organism>
<keyword evidence="1" id="KW-0472">Membrane</keyword>
<dbReference type="eggNOG" id="ENOG5032MP0">
    <property type="taxonomic scope" value="Bacteria"/>
</dbReference>
<keyword evidence="1" id="KW-1133">Transmembrane helix</keyword>
<accession>A0A074JPK7</accession>
<dbReference type="EMBL" id="AUND01000039">
    <property type="protein sequence ID" value="KEO51307.1"/>
    <property type="molecule type" value="Genomic_DNA"/>
</dbReference>
<comment type="caution">
    <text evidence="2">The sequence shown here is derived from an EMBL/GenBank/DDBJ whole genome shotgun (WGS) entry which is preliminary data.</text>
</comment>
<dbReference type="RefSeq" id="WP_038079450.1">
    <property type="nucleotide sequence ID" value="NZ_AUND01000039.1"/>
</dbReference>
<dbReference type="STRING" id="1353537.TP2_13000"/>